<organism evidence="2">
    <name type="scientific">viral metagenome</name>
    <dbReference type="NCBI Taxonomy" id="1070528"/>
    <lineage>
        <taxon>unclassified sequences</taxon>
        <taxon>metagenomes</taxon>
        <taxon>organismal metagenomes</taxon>
    </lineage>
</organism>
<evidence type="ECO:0000313" key="2">
    <source>
        <dbReference type="EMBL" id="QHT20208.1"/>
    </source>
</evidence>
<protein>
    <submittedName>
        <fullName evidence="2">Uncharacterized protein</fullName>
    </submittedName>
</protein>
<feature type="compositionally biased region" description="Acidic residues" evidence="1">
    <location>
        <begin position="225"/>
        <end position="246"/>
    </location>
</feature>
<sequence>MPTFKAPQYTKTVNPKTGAQDPCYTFNIDFNNDDYISFVAESQLDLSLQSLQKCVLDNLDWWNTFVGQFLQASVKFFSKPYTVDAINKITKHTLNGTASTFYPVNVVLVPKSIQICSGNFMVNWGYTVEPMIDFPDVDDVKTNTIELPILPVSNETKLVDGIQELNMDDLPVGGAPTDDALELDSPAKFYDKQRLKEARLKAKLAAYKAQRQMVQYYEKYGDNSSDSDDLETSDEESEDSEDEVQS</sequence>
<name>A0A6C0DUQ4_9ZZZZ</name>
<accession>A0A6C0DUQ4</accession>
<feature type="region of interest" description="Disordered" evidence="1">
    <location>
        <begin position="218"/>
        <end position="246"/>
    </location>
</feature>
<dbReference type="AlphaFoldDB" id="A0A6C0DUQ4"/>
<dbReference type="EMBL" id="MN739677">
    <property type="protein sequence ID" value="QHT20208.1"/>
    <property type="molecule type" value="Genomic_DNA"/>
</dbReference>
<evidence type="ECO:0000256" key="1">
    <source>
        <dbReference type="SAM" id="MobiDB-lite"/>
    </source>
</evidence>
<proteinExistence type="predicted"/>
<reference evidence="2" key="1">
    <citation type="journal article" date="2020" name="Nature">
        <title>Giant virus diversity and host interactions through global metagenomics.</title>
        <authorList>
            <person name="Schulz F."/>
            <person name="Roux S."/>
            <person name="Paez-Espino D."/>
            <person name="Jungbluth S."/>
            <person name="Walsh D.A."/>
            <person name="Denef V.J."/>
            <person name="McMahon K.D."/>
            <person name="Konstantinidis K.T."/>
            <person name="Eloe-Fadrosh E.A."/>
            <person name="Kyrpides N.C."/>
            <person name="Woyke T."/>
        </authorList>
    </citation>
    <scope>NUCLEOTIDE SEQUENCE</scope>
    <source>
        <strain evidence="2">GVMAG-M-3300023174-60</strain>
    </source>
</reference>